<organism evidence="2 3">
    <name type="scientific">Aspergillus versicolor CBS 583.65</name>
    <dbReference type="NCBI Taxonomy" id="1036611"/>
    <lineage>
        <taxon>Eukaryota</taxon>
        <taxon>Fungi</taxon>
        <taxon>Dikarya</taxon>
        <taxon>Ascomycota</taxon>
        <taxon>Pezizomycotina</taxon>
        <taxon>Eurotiomycetes</taxon>
        <taxon>Eurotiomycetidae</taxon>
        <taxon>Eurotiales</taxon>
        <taxon>Aspergillaceae</taxon>
        <taxon>Aspergillus</taxon>
        <taxon>Aspergillus subgen. Nidulantes</taxon>
    </lineage>
</organism>
<sequence>RARIRWSSEMRIFLCCMIKYFEEDHSAFQDIFNSQFESELEEYGFTNGEIARWTRLESRWVSMRKDGDPIWGDVHTSSFDPEPWLPVVEMIEETAASLNISITRKHEDTVDCSQFTYQDSPAPLQGLLTTSIQQPDACDSSDPESSLCTAGGKVCFWCQAESPDKVSVVFKSNTLKVLSGPPLLYRWWNARSQGVNAESKFVAGLFSDIFQEYFAPESINEDKFRYFFENHVSIQHTPSPFISTFKSALAPIHRALREEEGASISIIDSKRLNTRAYSALDHMQKWKYKVENSNYNGAGEYLVWGQIDDDAIICTFKITTLRQISQENPSINQFLQLGRVAGSRRNRRGLHQALAKDAVYLDKKAGITVGKLLSLLAVPHEYIGTVSEGMAYSWRVKTRRIPWRDFFEGVELGY</sequence>
<keyword evidence="3" id="KW-1185">Reference proteome</keyword>
<dbReference type="VEuPathDB" id="FungiDB:ASPVEDRAFT_100605"/>
<protein>
    <recommendedName>
        <fullName evidence="1">DUF7587 domain-containing protein</fullName>
    </recommendedName>
</protein>
<dbReference type="GeneID" id="63721092"/>
<accession>A0A1L9PXG6</accession>
<dbReference type="RefSeq" id="XP_040671996.1">
    <property type="nucleotide sequence ID" value="XM_040805581.1"/>
</dbReference>
<evidence type="ECO:0000259" key="1">
    <source>
        <dbReference type="Pfam" id="PF24494"/>
    </source>
</evidence>
<reference evidence="3" key="1">
    <citation type="journal article" date="2017" name="Genome Biol.">
        <title>Comparative genomics reveals high biological diversity and specific adaptations in the industrially and medically important fungal genus Aspergillus.</title>
        <authorList>
            <person name="de Vries R.P."/>
            <person name="Riley R."/>
            <person name="Wiebenga A."/>
            <person name="Aguilar-Osorio G."/>
            <person name="Amillis S."/>
            <person name="Uchima C.A."/>
            <person name="Anderluh G."/>
            <person name="Asadollahi M."/>
            <person name="Askin M."/>
            <person name="Barry K."/>
            <person name="Battaglia E."/>
            <person name="Bayram O."/>
            <person name="Benocci T."/>
            <person name="Braus-Stromeyer S.A."/>
            <person name="Caldana C."/>
            <person name="Canovas D."/>
            <person name="Cerqueira G.C."/>
            <person name="Chen F."/>
            <person name="Chen W."/>
            <person name="Choi C."/>
            <person name="Clum A."/>
            <person name="Dos Santos R.A."/>
            <person name="Damasio A.R."/>
            <person name="Diallinas G."/>
            <person name="Emri T."/>
            <person name="Fekete E."/>
            <person name="Flipphi M."/>
            <person name="Freyberg S."/>
            <person name="Gallo A."/>
            <person name="Gournas C."/>
            <person name="Habgood R."/>
            <person name="Hainaut M."/>
            <person name="Harispe M.L."/>
            <person name="Henrissat B."/>
            <person name="Hilden K.S."/>
            <person name="Hope R."/>
            <person name="Hossain A."/>
            <person name="Karabika E."/>
            <person name="Karaffa L."/>
            <person name="Karanyi Z."/>
            <person name="Krasevec N."/>
            <person name="Kuo A."/>
            <person name="Kusch H."/>
            <person name="LaButti K."/>
            <person name="Lagendijk E.L."/>
            <person name="Lapidus A."/>
            <person name="Levasseur A."/>
            <person name="Lindquist E."/>
            <person name="Lipzen A."/>
            <person name="Logrieco A.F."/>
            <person name="MacCabe A."/>
            <person name="Maekelae M.R."/>
            <person name="Malavazi I."/>
            <person name="Melin P."/>
            <person name="Meyer V."/>
            <person name="Mielnichuk N."/>
            <person name="Miskei M."/>
            <person name="Molnar A.P."/>
            <person name="Mule G."/>
            <person name="Ngan C.Y."/>
            <person name="Orejas M."/>
            <person name="Orosz E."/>
            <person name="Ouedraogo J.P."/>
            <person name="Overkamp K.M."/>
            <person name="Park H.-S."/>
            <person name="Perrone G."/>
            <person name="Piumi F."/>
            <person name="Punt P.J."/>
            <person name="Ram A.F."/>
            <person name="Ramon A."/>
            <person name="Rauscher S."/>
            <person name="Record E."/>
            <person name="Riano-Pachon D.M."/>
            <person name="Robert V."/>
            <person name="Roehrig J."/>
            <person name="Ruller R."/>
            <person name="Salamov A."/>
            <person name="Salih N.S."/>
            <person name="Samson R.A."/>
            <person name="Sandor E."/>
            <person name="Sanguinetti M."/>
            <person name="Schuetze T."/>
            <person name="Sepcic K."/>
            <person name="Shelest E."/>
            <person name="Sherlock G."/>
            <person name="Sophianopoulou V."/>
            <person name="Squina F.M."/>
            <person name="Sun H."/>
            <person name="Susca A."/>
            <person name="Todd R.B."/>
            <person name="Tsang A."/>
            <person name="Unkles S.E."/>
            <person name="van de Wiele N."/>
            <person name="van Rossen-Uffink D."/>
            <person name="Oliveira J.V."/>
            <person name="Vesth T.C."/>
            <person name="Visser J."/>
            <person name="Yu J.-H."/>
            <person name="Zhou M."/>
            <person name="Andersen M.R."/>
            <person name="Archer D.B."/>
            <person name="Baker S.E."/>
            <person name="Benoit I."/>
            <person name="Brakhage A.A."/>
            <person name="Braus G.H."/>
            <person name="Fischer R."/>
            <person name="Frisvad J.C."/>
            <person name="Goldman G.H."/>
            <person name="Houbraken J."/>
            <person name="Oakley B."/>
            <person name="Pocsi I."/>
            <person name="Scazzocchio C."/>
            <person name="Seiboth B."/>
            <person name="vanKuyk P.A."/>
            <person name="Wortman J."/>
            <person name="Dyer P.S."/>
            <person name="Grigoriev I.V."/>
        </authorList>
    </citation>
    <scope>NUCLEOTIDE SEQUENCE [LARGE SCALE GENOMIC DNA]</scope>
    <source>
        <strain evidence="3">CBS 583.65</strain>
    </source>
</reference>
<feature type="non-terminal residue" evidence="2">
    <location>
        <position position="1"/>
    </location>
</feature>
<dbReference type="OrthoDB" id="5397734at2759"/>
<evidence type="ECO:0000313" key="3">
    <source>
        <dbReference type="Proteomes" id="UP000184073"/>
    </source>
</evidence>
<dbReference type="InterPro" id="IPR056009">
    <property type="entry name" value="DUF7587"/>
</dbReference>
<evidence type="ECO:0000313" key="2">
    <source>
        <dbReference type="EMBL" id="OJJ06234.1"/>
    </source>
</evidence>
<name>A0A1L9PXG6_ASPVE</name>
<dbReference type="Proteomes" id="UP000184073">
    <property type="component" value="Unassembled WGS sequence"/>
</dbReference>
<feature type="domain" description="DUF7587" evidence="1">
    <location>
        <begin position="181"/>
        <end position="321"/>
    </location>
</feature>
<dbReference type="EMBL" id="KV878134">
    <property type="protein sequence ID" value="OJJ06234.1"/>
    <property type="molecule type" value="Genomic_DNA"/>
</dbReference>
<dbReference type="AlphaFoldDB" id="A0A1L9PXG6"/>
<gene>
    <name evidence="2" type="ORF">ASPVEDRAFT_100605</name>
</gene>
<feature type="non-terminal residue" evidence="2">
    <location>
        <position position="414"/>
    </location>
</feature>
<proteinExistence type="predicted"/>
<dbReference type="Pfam" id="PF24494">
    <property type="entry name" value="DUF7587"/>
    <property type="match status" value="1"/>
</dbReference>